<dbReference type="EMBL" id="CASHTH010001372">
    <property type="protein sequence ID" value="CAI8014563.1"/>
    <property type="molecule type" value="Genomic_DNA"/>
</dbReference>
<dbReference type="PANTHER" id="PTHR33303:SF2">
    <property type="entry name" value="COA-BINDING DOMAIN-CONTAINING PROTEIN"/>
    <property type="match status" value="1"/>
</dbReference>
<dbReference type="AlphaFoldDB" id="A0AA35RN27"/>
<evidence type="ECO:0000259" key="1">
    <source>
        <dbReference type="SMART" id="SM00881"/>
    </source>
</evidence>
<comment type="caution">
    <text evidence="2">The sequence shown here is derived from an EMBL/GenBank/DDBJ whole genome shotgun (WGS) entry which is preliminary data.</text>
</comment>
<evidence type="ECO:0000313" key="3">
    <source>
        <dbReference type="Proteomes" id="UP001174909"/>
    </source>
</evidence>
<keyword evidence="3" id="KW-1185">Reference proteome</keyword>
<protein>
    <submittedName>
        <fullName evidence="2">Uncharacterized protein YccU</fullName>
    </submittedName>
</protein>
<dbReference type="InterPro" id="IPR003781">
    <property type="entry name" value="CoA-bd"/>
</dbReference>
<dbReference type="SUPFAM" id="SSF51735">
    <property type="entry name" value="NAD(P)-binding Rossmann-fold domains"/>
    <property type="match status" value="1"/>
</dbReference>
<dbReference type="InterPro" id="IPR036291">
    <property type="entry name" value="NAD(P)-bd_dom_sf"/>
</dbReference>
<proteinExistence type="predicted"/>
<dbReference type="PANTHER" id="PTHR33303">
    <property type="entry name" value="CYTOPLASMIC PROTEIN-RELATED"/>
    <property type="match status" value="1"/>
</dbReference>
<dbReference type="Proteomes" id="UP001174909">
    <property type="component" value="Unassembled WGS sequence"/>
</dbReference>
<organism evidence="2 3">
    <name type="scientific">Geodia barretti</name>
    <name type="common">Barrett's horny sponge</name>
    <dbReference type="NCBI Taxonomy" id="519541"/>
    <lineage>
        <taxon>Eukaryota</taxon>
        <taxon>Metazoa</taxon>
        <taxon>Porifera</taxon>
        <taxon>Demospongiae</taxon>
        <taxon>Heteroscleromorpha</taxon>
        <taxon>Tetractinellida</taxon>
        <taxon>Astrophorina</taxon>
        <taxon>Geodiidae</taxon>
        <taxon>Geodia</taxon>
    </lineage>
</organism>
<reference evidence="2" key="1">
    <citation type="submission" date="2023-03" db="EMBL/GenBank/DDBJ databases">
        <authorList>
            <person name="Steffen K."/>
            <person name="Cardenas P."/>
        </authorList>
    </citation>
    <scope>NUCLEOTIDE SEQUENCE</scope>
</reference>
<dbReference type="SMART" id="SM00881">
    <property type="entry name" value="CoA_binding"/>
    <property type="match status" value="1"/>
</dbReference>
<accession>A0AA35RN27</accession>
<sequence length="138" mass="15477">MASEYIDLVDEQLRNSKTIAVVGLSNNPDRDSHRVASYLQSQGYRIIPVNPVIEEALGEKSYPDLKSVPESIDMVDVFRRSDQVMPVVEEAIEVGAKYIWMQDGVINDDAKAKAEAAGIPVIMDDCALRQHRRRFSRG</sequence>
<evidence type="ECO:0000313" key="2">
    <source>
        <dbReference type="EMBL" id="CAI8014563.1"/>
    </source>
</evidence>
<feature type="domain" description="CoA-binding" evidence="1">
    <location>
        <begin position="13"/>
        <end position="105"/>
    </location>
</feature>
<gene>
    <name evidence="2" type="ORF">GBAR_LOCUS9082</name>
</gene>
<dbReference type="Gene3D" id="3.40.50.720">
    <property type="entry name" value="NAD(P)-binding Rossmann-like Domain"/>
    <property type="match status" value="1"/>
</dbReference>
<dbReference type="Pfam" id="PF13380">
    <property type="entry name" value="CoA_binding_2"/>
    <property type="match status" value="1"/>
</dbReference>
<name>A0AA35RN27_GEOBA</name>